<reference evidence="2 3" key="1">
    <citation type="journal article" date="2019" name="Int. J. Syst. Evol. Microbiol.">
        <title>The Global Catalogue of Microorganisms (GCM) 10K type strain sequencing project: providing services to taxonomists for standard genome sequencing and annotation.</title>
        <authorList>
            <consortium name="The Broad Institute Genomics Platform"/>
            <consortium name="The Broad Institute Genome Sequencing Center for Infectious Disease"/>
            <person name="Wu L."/>
            <person name="Ma J."/>
        </authorList>
    </citation>
    <scope>NUCLEOTIDE SEQUENCE [LARGE SCALE GENOMIC DNA]</scope>
    <source>
        <strain evidence="2 3">JCM 16014</strain>
    </source>
</reference>
<gene>
    <name evidence="2" type="ORF">GCM10009839_36720</name>
</gene>
<evidence type="ECO:0000313" key="3">
    <source>
        <dbReference type="Proteomes" id="UP001500751"/>
    </source>
</evidence>
<evidence type="ECO:0000313" key="2">
    <source>
        <dbReference type="EMBL" id="GAA2033052.1"/>
    </source>
</evidence>
<sequence>MSGTITLTRRSGFQLRPRPYKVWIDGVAVGRLPHNGAAEFAVEPGDHLVELSLDGMYSKKVTVAVREGGTRRLHCGANGPLAFTAFGLLLPGLAIKLTLTH</sequence>
<dbReference type="EMBL" id="BAAAQN010000019">
    <property type="protein sequence ID" value="GAA2033052.1"/>
    <property type="molecule type" value="Genomic_DNA"/>
</dbReference>
<comment type="caution">
    <text evidence="2">The sequence shown here is derived from an EMBL/GenBank/DDBJ whole genome shotgun (WGS) entry which is preliminary data.</text>
</comment>
<proteinExistence type="predicted"/>
<keyword evidence="1" id="KW-0812">Transmembrane</keyword>
<keyword evidence="1" id="KW-1133">Transmembrane helix</keyword>
<keyword evidence="3" id="KW-1185">Reference proteome</keyword>
<dbReference type="Proteomes" id="UP001500751">
    <property type="component" value="Unassembled WGS sequence"/>
</dbReference>
<organism evidence="2 3">
    <name type="scientific">Catenulispora yoronensis</name>
    <dbReference type="NCBI Taxonomy" id="450799"/>
    <lineage>
        <taxon>Bacteria</taxon>
        <taxon>Bacillati</taxon>
        <taxon>Actinomycetota</taxon>
        <taxon>Actinomycetes</taxon>
        <taxon>Catenulisporales</taxon>
        <taxon>Catenulisporaceae</taxon>
        <taxon>Catenulispora</taxon>
    </lineage>
</organism>
<feature type="transmembrane region" description="Helical" evidence="1">
    <location>
        <begin position="81"/>
        <end position="99"/>
    </location>
</feature>
<evidence type="ECO:0008006" key="4">
    <source>
        <dbReference type="Google" id="ProtNLM"/>
    </source>
</evidence>
<keyword evidence="1" id="KW-0472">Membrane</keyword>
<protein>
    <recommendedName>
        <fullName evidence="4">PEGA domain-containing protein</fullName>
    </recommendedName>
</protein>
<evidence type="ECO:0000256" key="1">
    <source>
        <dbReference type="SAM" id="Phobius"/>
    </source>
</evidence>
<accession>A0ABN2UD15</accession>
<name>A0ABN2UD15_9ACTN</name>
<dbReference type="RefSeq" id="WP_344666833.1">
    <property type="nucleotide sequence ID" value="NZ_BAAAQN010000019.1"/>
</dbReference>